<gene>
    <name evidence="10" type="ORF">GTW58_02035</name>
</gene>
<evidence type="ECO:0000256" key="1">
    <source>
        <dbReference type="ARBA" id="ARBA00004141"/>
    </source>
</evidence>
<protein>
    <submittedName>
        <fullName evidence="10">Lycopene cyclase domain-containing protein</fullName>
    </submittedName>
</protein>
<evidence type="ECO:0000313" key="10">
    <source>
        <dbReference type="EMBL" id="NKE08746.1"/>
    </source>
</evidence>
<reference evidence="10 11" key="1">
    <citation type="submission" date="2020-02" db="EMBL/GenBank/DDBJ databases">
        <authorList>
            <person name="Sun Q."/>
        </authorList>
    </citation>
    <scope>NUCLEOTIDE SEQUENCE [LARGE SCALE GENOMIC DNA]</scope>
    <source>
        <strain evidence="10 11">YIM 13062</strain>
    </source>
</reference>
<feature type="region of interest" description="Disordered" evidence="8">
    <location>
        <begin position="109"/>
        <end position="131"/>
    </location>
</feature>
<evidence type="ECO:0000256" key="5">
    <source>
        <dbReference type="ARBA" id="ARBA00022989"/>
    </source>
</evidence>
<proteinExistence type="predicted"/>
<dbReference type="NCBIfam" id="TIGR03462">
    <property type="entry name" value="CarR_dom_SF"/>
    <property type="match status" value="1"/>
</dbReference>
<dbReference type="RefSeq" id="WP_047690164.1">
    <property type="nucleotide sequence ID" value="NZ_JAAVUN010000002.1"/>
</dbReference>
<sequence length="131" mass="14456">MNFAHLGFLLFSLAGMIILDARHKLFFFHAPLRAAVVTVTGVAFFLLWDIAGIVHGIFLHGASDLDTGILLGPEMPLEEVVFLTFLCYLTMNLVALVERLLEWLQNRPERQSVPTARSDSDRSANAGGDVS</sequence>
<evidence type="ECO:0000256" key="9">
    <source>
        <dbReference type="SAM" id="Phobius"/>
    </source>
</evidence>
<keyword evidence="4" id="KW-0125">Carotenoid biosynthesis</keyword>
<evidence type="ECO:0000256" key="6">
    <source>
        <dbReference type="ARBA" id="ARBA00023136"/>
    </source>
</evidence>
<comment type="pathway">
    <text evidence="2">Carotenoid biosynthesis.</text>
</comment>
<feature type="transmembrane region" description="Helical" evidence="9">
    <location>
        <begin position="34"/>
        <end position="60"/>
    </location>
</feature>
<dbReference type="Proteomes" id="UP000521379">
    <property type="component" value="Unassembled WGS sequence"/>
</dbReference>
<dbReference type="EMBL" id="JAAVUN010000002">
    <property type="protein sequence ID" value="NKE08746.1"/>
    <property type="molecule type" value="Genomic_DNA"/>
</dbReference>
<keyword evidence="6 9" id="KW-0472">Membrane</keyword>
<evidence type="ECO:0000256" key="4">
    <source>
        <dbReference type="ARBA" id="ARBA00022746"/>
    </source>
</evidence>
<evidence type="ECO:0000256" key="8">
    <source>
        <dbReference type="SAM" id="MobiDB-lite"/>
    </source>
</evidence>
<keyword evidence="3 9" id="KW-0812">Transmembrane</keyword>
<dbReference type="GO" id="GO:0016020">
    <property type="term" value="C:membrane"/>
    <property type="evidence" value="ECO:0007669"/>
    <property type="project" value="UniProtKB-SubCell"/>
</dbReference>
<evidence type="ECO:0000256" key="3">
    <source>
        <dbReference type="ARBA" id="ARBA00022692"/>
    </source>
</evidence>
<dbReference type="GO" id="GO:0016872">
    <property type="term" value="F:intramolecular lyase activity"/>
    <property type="evidence" value="ECO:0007669"/>
    <property type="project" value="InterPro"/>
</dbReference>
<dbReference type="GO" id="GO:0045436">
    <property type="term" value="F:lycopene beta cyclase activity"/>
    <property type="evidence" value="ECO:0007669"/>
    <property type="project" value="UniProtKB-ARBA"/>
</dbReference>
<feature type="transmembrane region" description="Helical" evidence="9">
    <location>
        <begin position="6"/>
        <end position="22"/>
    </location>
</feature>
<organism evidence="10 11">
    <name type="scientific">Kocuria subflava</name>
    <dbReference type="NCBI Taxonomy" id="1736139"/>
    <lineage>
        <taxon>Bacteria</taxon>
        <taxon>Bacillati</taxon>
        <taxon>Actinomycetota</taxon>
        <taxon>Actinomycetes</taxon>
        <taxon>Micrococcales</taxon>
        <taxon>Micrococcaceae</taxon>
        <taxon>Kocuria</taxon>
    </lineage>
</organism>
<keyword evidence="5 9" id="KW-1133">Transmembrane helix</keyword>
<evidence type="ECO:0000256" key="2">
    <source>
        <dbReference type="ARBA" id="ARBA00004829"/>
    </source>
</evidence>
<dbReference type="GO" id="GO:0016117">
    <property type="term" value="P:carotenoid biosynthetic process"/>
    <property type="evidence" value="ECO:0007669"/>
    <property type="project" value="UniProtKB-KW"/>
</dbReference>
<evidence type="ECO:0000313" key="11">
    <source>
        <dbReference type="Proteomes" id="UP000521379"/>
    </source>
</evidence>
<comment type="caution">
    <text evidence="10">The sequence shown here is derived from an EMBL/GenBank/DDBJ whole genome shotgun (WGS) entry which is preliminary data.</text>
</comment>
<dbReference type="AlphaFoldDB" id="A0A846U4U4"/>
<feature type="transmembrane region" description="Helical" evidence="9">
    <location>
        <begin position="80"/>
        <end position="101"/>
    </location>
</feature>
<comment type="subcellular location">
    <subcellularLocation>
        <location evidence="1">Membrane</location>
        <topology evidence="1">Multi-pass membrane protein</topology>
    </subcellularLocation>
</comment>
<evidence type="ECO:0000256" key="7">
    <source>
        <dbReference type="ARBA" id="ARBA00023235"/>
    </source>
</evidence>
<keyword evidence="11" id="KW-1185">Reference proteome</keyword>
<accession>A0A846U4U4</accession>
<dbReference type="InterPro" id="IPR017825">
    <property type="entry name" value="Lycopene_cyclase_dom"/>
</dbReference>
<keyword evidence="7" id="KW-0413">Isomerase</keyword>
<name>A0A846U4U4_9MICC</name>